<dbReference type="EMBL" id="SGPM01000179">
    <property type="protein sequence ID" value="THH28426.1"/>
    <property type="molecule type" value="Genomic_DNA"/>
</dbReference>
<dbReference type="InterPro" id="IPR023214">
    <property type="entry name" value="HAD_sf"/>
</dbReference>
<dbReference type="PANTHER" id="PTHR43481:SF4">
    <property type="entry name" value="GLYCEROL-1-PHOSPHATE PHOSPHOHYDROLASE 1-RELATED"/>
    <property type="match status" value="1"/>
</dbReference>
<dbReference type="NCBIfam" id="TIGR01509">
    <property type="entry name" value="HAD-SF-IA-v3"/>
    <property type="match status" value="1"/>
</dbReference>
<keyword evidence="2" id="KW-1185">Reference proteome</keyword>
<sequence length="231" mass="24515">MSSFTVDAILFDMDGTLIDSTPGVLKAWKLFAADYDLDAVQVAHEAHGRRLYDTLREFCHLHEEEKLQSEIVRFEQAVIDGGPVVLPGALTLLEQIGAGSPESGAGWTIVTSATSLYTRRALPQCGVPLPPMGLVTSDDVASGKPHPAPYLAGARRLGADPTRCLVIEDAPSGLLSGRAAGCKTIAVCTSHTKEKILQSGAAPDFIVKDLTSITARWIGEVLEVSVSPHDG</sequence>
<dbReference type="SUPFAM" id="SSF56784">
    <property type="entry name" value="HAD-like"/>
    <property type="match status" value="1"/>
</dbReference>
<comment type="caution">
    <text evidence="1">The sequence shown here is derived from an EMBL/GenBank/DDBJ whole genome shotgun (WGS) entry which is preliminary data.</text>
</comment>
<dbReference type="SFLD" id="SFLDS00003">
    <property type="entry name" value="Haloacid_Dehalogenase"/>
    <property type="match status" value="1"/>
</dbReference>
<protein>
    <submittedName>
        <fullName evidence="1">Uncharacterized protein</fullName>
    </submittedName>
</protein>
<organism evidence="1 2">
    <name type="scientific">Antrodiella citrinella</name>
    <dbReference type="NCBI Taxonomy" id="2447956"/>
    <lineage>
        <taxon>Eukaryota</taxon>
        <taxon>Fungi</taxon>
        <taxon>Dikarya</taxon>
        <taxon>Basidiomycota</taxon>
        <taxon>Agaricomycotina</taxon>
        <taxon>Agaricomycetes</taxon>
        <taxon>Polyporales</taxon>
        <taxon>Steccherinaceae</taxon>
        <taxon>Antrodiella</taxon>
    </lineage>
</organism>
<gene>
    <name evidence="1" type="ORF">EUX98_g5755</name>
</gene>
<proteinExistence type="predicted"/>
<dbReference type="GO" id="GO:0050308">
    <property type="term" value="F:sugar-phosphatase activity"/>
    <property type="evidence" value="ECO:0007669"/>
    <property type="project" value="TreeGrafter"/>
</dbReference>
<dbReference type="AlphaFoldDB" id="A0A4S4MQN7"/>
<accession>A0A4S4MQN7</accession>
<dbReference type="Gene3D" id="1.10.150.240">
    <property type="entry name" value="Putative phosphatase, domain 2"/>
    <property type="match status" value="1"/>
</dbReference>
<dbReference type="Pfam" id="PF00702">
    <property type="entry name" value="Hydrolase"/>
    <property type="match status" value="1"/>
</dbReference>
<reference evidence="1 2" key="1">
    <citation type="submission" date="2019-02" db="EMBL/GenBank/DDBJ databases">
        <title>Genome sequencing of the rare red list fungi Antrodiella citrinella (Flaviporus citrinellus).</title>
        <authorList>
            <person name="Buettner E."/>
            <person name="Kellner H."/>
        </authorList>
    </citation>
    <scope>NUCLEOTIDE SEQUENCE [LARGE SCALE GENOMIC DNA]</scope>
    <source>
        <strain evidence="1 2">DSM 108506</strain>
    </source>
</reference>
<dbReference type="PANTHER" id="PTHR43481">
    <property type="entry name" value="FRUCTOSE-1-PHOSPHATE PHOSPHATASE"/>
    <property type="match status" value="1"/>
</dbReference>
<dbReference type="InterPro" id="IPR006439">
    <property type="entry name" value="HAD-SF_hydro_IA"/>
</dbReference>
<evidence type="ECO:0000313" key="1">
    <source>
        <dbReference type="EMBL" id="THH28426.1"/>
    </source>
</evidence>
<dbReference type="InterPro" id="IPR051806">
    <property type="entry name" value="HAD-like_SPP"/>
</dbReference>
<dbReference type="SFLD" id="SFLDG01129">
    <property type="entry name" value="C1.5:_HAD__Beta-PGM__Phosphata"/>
    <property type="match status" value="1"/>
</dbReference>
<dbReference type="Gene3D" id="3.40.50.1000">
    <property type="entry name" value="HAD superfamily/HAD-like"/>
    <property type="match status" value="1"/>
</dbReference>
<name>A0A4S4MQN7_9APHY</name>
<dbReference type="Proteomes" id="UP000308730">
    <property type="component" value="Unassembled WGS sequence"/>
</dbReference>
<evidence type="ECO:0000313" key="2">
    <source>
        <dbReference type="Proteomes" id="UP000308730"/>
    </source>
</evidence>
<dbReference type="InterPro" id="IPR023198">
    <property type="entry name" value="PGP-like_dom2"/>
</dbReference>
<dbReference type="OrthoDB" id="40579at2759"/>
<dbReference type="InterPro" id="IPR036412">
    <property type="entry name" value="HAD-like_sf"/>
</dbReference>